<sequence>MSRTMRIVLTGVLTTGVLVTGGIALAAGPSGPLPEGAVVEQAGPGTLRPIQNPAPGDCPWEQGSDGTAVGPADQL</sequence>
<protein>
    <submittedName>
        <fullName evidence="2">Uncharacterized protein</fullName>
    </submittedName>
</protein>
<proteinExistence type="predicted"/>
<evidence type="ECO:0000313" key="2">
    <source>
        <dbReference type="EMBL" id="TQM11457.1"/>
    </source>
</evidence>
<gene>
    <name evidence="2" type="ORF">FB558_4020</name>
</gene>
<reference evidence="2 3" key="1">
    <citation type="submission" date="2019-06" db="EMBL/GenBank/DDBJ databases">
        <title>Sequencing the genomes of 1000 actinobacteria strains.</title>
        <authorList>
            <person name="Klenk H.-P."/>
        </authorList>
    </citation>
    <scope>NUCLEOTIDE SEQUENCE [LARGE SCALE GENOMIC DNA]</scope>
    <source>
        <strain evidence="2 3">DSM 45301</strain>
    </source>
</reference>
<dbReference type="AlphaFoldDB" id="A0A543DQ41"/>
<keyword evidence="3" id="KW-1185">Reference proteome</keyword>
<organism evidence="2 3">
    <name type="scientific">Pseudonocardia kunmingensis</name>
    <dbReference type="NCBI Taxonomy" id="630975"/>
    <lineage>
        <taxon>Bacteria</taxon>
        <taxon>Bacillati</taxon>
        <taxon>Actinomycetota</taxon>
        <taxon>Actinomycetes</taxon>
        <taxon>Pseudonocardiales</taxon>
        <taxon>Pseudonocardiaceae</taxon>
        <taxon>Pseudonocardia</taxon>
    </lineage>
</organism>
<comment type="caution">
    <text evidence="2">The sequence shown here is derived from an EMBL/GenBank/DDBJ whole genome shotgun (WGS) entry which is preliminary data.</text>
</comment>
<feature type="region of interest" description="Disordered" evidence="1">
    <location>
        <begin position="50"/>
        <end position="75"/>
    </location>
</feature>
<accession>A0A543DQ41</accession>
<evidence type="ECO:0000256" key="1">
    <source>
        <dbReference type="SAM" id="MobiDB-lite"/>
    </source>
</evidence>
<evidence type="ECO:0000313" key="3">
    <source>
        <dbReference type="Proteomes" id="UP000315677"/>
    </source>
</evidence>
<dbReference type="RefSeq" id="WP_142055616.1">
    <property type="nucleotide sequence ID" value="NZ_VFPA01000002.1"/>
</dbReference>
<dbReference type="EMBL" id="VFPA01000002">
    <property type="protein sequence ID" value="TQM11457.1"/>
    <property type="molecule type" value="Genomic_DNA"/>
</dbReference>
<name>A0A543DQ41_9PSEU</name>
<dbReference type="Proteomes" id="UP000315677">
    <property type="component" value="Unassembled WGS sequence"/>
</dbReference>